<gene>
    <name evidence="1" type="ORF">J4H91_09490</name>
</gene>
<sequence length="454" mass="51100">MTAGNRRPQVLVLTPDTLGEKMAGPAIRAFEIAKALHRVAEVRLVSTVGNSLQAQAFPVEHAGEHLLRQIVSTSDVIVVQGHLLSQFPWIAEGDAILVADIYDPMQLEILEHGKEFPPLERIEHSRNTVDALSAQIERADFMICASEKQRDLWLGHLGALCRINPYTYDNDQSLRSLIDVVPFGIQDQDPIQRRHAIKGTVPGISSEDKVIIWGGGVYNWFDPLTLIRAVALLAPRRPDLRLFFLGVQHPNPHVPAMRMAADAMALADELGIRDRHVFFNQEWVKYEERADYLLDADLGVSTHFDHVETAFSFRTRILDYLWAELPIISTAGDTFAQVIAESELGEIVEPEDEAALADAIERAVYDGGLNGRYRENVRRYRTKMTWSRVLAPLVSFCENPQHAPDFGKGIIPPRETHRAELQQRLDEIEHSTAWKATANIRSVLGALKSIVRRR</sequence>
<dbReference type="SUPFAM" id="SSF53756">
    <property type="entry name" value="UDP-Glycosyltransferase/glycogen phosphorylase"/>
    <property type="match status" value="1"/>
</dbReference>
<evidence type="ECO:0000313" key="2">
    <source>
        <dbReference type="Proteomes" id="UP000664398"/>
    </source>
</evidence>
<protein>
    <submittedName>
        <fullName evidence="1">Glycosyltransferase family 4 protein</fullName>
    </submittedName>
</protein>
<accession>A0A939LVI5</accession>
<proteinExistence type="predicted"/>
<dbReference type="Proteomes" id="UP000664398">
    <property type="component" value="Unassembled WGS sequence"/>
</dbReference>
<dbReference type="PANTHER" id="PTHR12526">
    <property type="entry name" value="GLYCOSYLTRANSFERASE"/>
    <property type="match status" value="1"/>
</dbReference>
<organism evidence="1 2">
    <name type="scientific">Leucobacter ruminantium</name>
    <dbReference type="NCBI Taxonomy" id="1289170"/>
    <lineage>
        <taxon>Bacteria</taxon>
        <taxon>Bacillati</taxon>
        <taxon>Actinomycetota</taxon>
        <taxon>Actinomycetes</taxon>
        <taxon>Micrococcales</taxon>
        <taxon>Microbacteriaceae</taxon>
        <taxon>Leucobacter</taxon>
    </lineage>
</organism>
<keyword evidence="2" id="KW-1185">Reference proteome</keyword>
<comment type="caution">
    <text evidence="1">The sequence shown here is derived from an EMBL/GenBank/DDBJ whole genome shotgun (WGS) entry which is preliminary data.</text>
</comment>
<dbReference type="EMBL" id="JAGDYL010000015">
    <property type="protein sequence ID" value="MBO1805549.1"/>
    <property type="molecule type" value="Genomic_DNA"/>
</dbReference>
<dbReference type="PANTHER" id="PTHR12526:SF635">
    <property type="entry name" value="GLYCOSYL TRANSFERASE GROUP 1"/>
    <property type="match status" value="1"/>
</dbReference>
<dbReference type="GO" id="GO:0016757">
    <property type="term" value="F:glycosyltransferase activity"/>
    <property type="evidence" value="ECO:0007669"/>
    <property type="project" value="TreeGrafter"/>
</dbReference>
<dbReference type="AlphaFoldDB" id="A0A939LVI5"/>
<dbReference type="Pfam" id="PF13692">
    <property type="entry name" value="Glyco_trans_1_4"/>
    <property type="match status" value="1"/>
</dbReference>
<name>A0A939LVI5_9MICO</name>
<dbReference type="CDD" id="cd03801">
    <property type="entry name" value="GT4_PimA-like"/>
    <property type="match status" value="1"/>
</dbReference>
<dbReference type="RefSeq" id="WP_208046025.1">
    <property type="nucleotide sequence ID" value="NZ_JAGDYL010000015.1"/>
</dbReference>
<dbReference type="Gene3D" id="3.40.50.2000">
    <property type="entry name" value="Glycogen Phosphorylase B"/>
    <property type="match status" value="1"/>
</dbReference>
<evidence type="ECO:0000313" key="1">
    <source>
        <dbReference type="EMBL" id="MBO1805549.1"/>
    </source>
</evidence>
<reference evidence="1" key="1">
    <citation type="submission" date="2021-03" db="EMBL/GenBank/DDBJ databases">
        <title>Leucobacter chromiisoli sp. nov., isolated from chromium-containing soil of chemical plant.</title>
        <authorList>
            <person name="Xu Z."/>
        </authorList>
    </citation>
    <scope>NUCLEOTIDE SEQUENCE</scope>
    <source>
        <strain evidence="1">A2</strain>
    </source>
</reference>